<reference evidence="1 2" key="1">
    <citation type="submission" date="2016-10" db="EMBL/GenBank/DDBJ databases">
        <title>The whole genome sequencing and assembly of Bacillus simplex DSM 1321 strain.</title>
        <authorList>
            <person name="Park M.-K."/>
            <person name="Lee Y.-J."/>
            <person name="Yi H."/>
            <person name="Bahn Y.-S."/>
            <person name="Kim J.F."/>
            <person name="Lee D.-W."/>
        </authorList>
    </citation>
    <scope>NUCLEOTIDE SEQUENCE [LARGE SCALE GENOMIC DNA]</scope>
    <source>
        <strain evidence="1 2">DSM 1321</strain>
    </source>
</reference>
<dbReference type="Proteomes" id="UP000214618">
    <property type="component" value="Chromosome"/>
</dbReference>
<dbReference type="EMBL" id="CP017704">
    <property type="protein sequence ID" value="ASS92955.1"/>
    <property type="molecule type" value="Genomic_DNA"/>
</dbReference>
<evidence type="ECO:0000313" key="1">
    <source>
        <dbReference type="EMBL" id="ASS92955.1"/>
    </source>
</evidence>
<accession>A0A223ECY8</accession>
<evidence type="ECO:0000313" key="2">
    <source>
        <dbReference type="Proteomes" id="UP000214618"/>
    </source>
</evidence>
<dbReference type="OrthoDB" id="2905540at2"/>
<proteinExistence type="predicted"/>
<dbReference type="RefSeq" id="WP_063236502.1">
    <property type="nucleotide sequence ID" value="NZ_BCVO01000059.1"/>
</dbReference>
<name>A0A223ECY8_9BACI</name>
<dbReference type="GeneID" id="56471614"/>
<sequence>MENKKSSLYDELPLELLAGFYYEINKNIEKGILSSAMYHEIRLMEQTALKRGISLEYLHDKGACLIETEKLLRETTLQPTLG</sequence>
<gene>
    <name evidence="1" type="ORF">BS1321_02600</name>
</gene>
<protein>
    <submittedName>
        <fullName evidence="1">Uncharacterized protein</fullName>
    </submittedName>
</protein>
<organism evidence="1 2">
    <name type="scientific">Peribacillus simplex NBRC 15720 = DSM 1321</name>
    <dbReference type="NCBI Taxonomy" id="1349754"/>
    <lineage>
        <taxon>Bacteria</taxon>
        <taxon>Bacillati</taxon>
        <taxon>Bacillota</taxon>
        <taxon>Bacilli</taxon>
        <taxon>Bacillales</taxon>
        <taxon>Bacillaceae</taxon>
        <taxon>Peribacillus</taxon>
    </lineage>
</organism>
<dbReference type="AlphaFoldDB" id="A0A223ECY8"/>